<evidence type="ECO:0000256" key="2">
    <source>
        <dbReference type="ARBA" id="ARBA00022692"/>
    </source>
</evidence>
<keyword evidence="3 6" id="KW-1133">Transmembrane helix</keyword>
<feature type="transmembrane region" description="Helical" evidence="6">
    <location>
        <begin position="93"/>
        <end position="112"/>
    </location>
</feature>
<evidence type="ECO:0000256" key="6">
    <source>
        <dbReference type="SAM" id="Phobius"/>
    </source>
</evidence>
<feature type="transmembrane region" description="Helical" evidence="6">
    <location>
        <begin position="216"/>
        <end position="237"/>
    </location>
</feature>
<feature type="region of interest" description="Disordered" evidence="5">
    <location>
        <begin position="1"/>
        <end position="30"/>
    </location>
</feature>
<dbReference type="PANTHER" id="PTHR30520">
    <property type="entry name" value="FORMATE TRANSPORTER-RELATED"/>
    <property type="match status" value="1"/>
</dbReference>
<evidence type="ECO:0000313" key="8">
    <source>
        <dbReference type="Proteomes" id="UP000253977"/>
    </source>
</evidence>
<feature type="transmembrane region" description="Helical" evidence="6">
    <location>
        <begin position="143"/>
        <end position="164"/>
    </location>
</feature>
<evidence type="ECO:0000256" key="5">
    <source>
        <dbReference type="SAM" id="MobiDB-lite"/>
    </source>
</evidence>
<sequence length="291" mass="31022">MTIDANDKRPEKAVGTRENQNEKRPQVEEATVTDATRLSARLIYEVIRRDGEAELERPTVSLIWSGIAAGLLISLSILGETILRAYLGGGDGAGFLIENLGYSFGFLVVVLGRMQLFTENTITTVLPAMSRWSITCLAKMLKLWAIVLAANTLGALSAAAFLALTDVLGPELSDALATLSRHAVGMGPWQSFIGAIPAGVLVAGIVWMMPSARGSAFMIIVTFTWLIGAGNFSHVVAGSVEMGVLLWMQELDPITAIFGFFLPVLAGNIIGGTAIFTLLAWGQVKNEVAQG</sequence>
<feature type="transmembrane region" description="Helical" evidence="6">
    <location>
        <begin position="62"/>
        <end position="87"/>
    </location>
</feature>
<organism evidence="7 8">
    <name type="scientific">Thalassococcus profundi</name>
    <dbReference type="NCBI Taxonomy" id="2282382"/>
    <lineage>
        <taxon>Bacteria</taxon>
        <taxon>Pseudomonadati</taxon>
        <taxon>Pseudomonadota</taxon>
        <taxon>Alphaproteobacteria</taxon>
        <taxon>Rhodobacterales</taxon>
        <taxon>Roseobacteraceae</taxon>
        <taxon>Thalassococcus</taxon>
    </lineage>
</organism>
<comment type="caution">
    <text evidence="7">The sequence shown here is derived from an EMBL/GenBank/DDBJ whole genome shotgun (WGS) entry which is preliminary data.</text>
</comment>
<protein>
    <submittedName>
        <fullName evidence="7">Formate/nitrite transporter family protein</fullName>
    </submittedName>
</protein>
<name>A0A369TJ48_9RHOB</name>
<dbReference type="Gene3D" id="1.20.1080.10">
    <property type="entry name" value="Glycerol uptake facilitator protein"/>
    <property type="match status" value="1"/>
</dbReference>
<dbReference type="Pfam" id="PF01226">
    <property type="entry name" value="Form_Nir_trans"/>
    <property type="match status" value="1"/>
</dbReference>
<dbReference type="AlphaFoldDB" id="A0A369TJ48"/>
<feature type="transmembrane region" description="Helical" evidence="6">
    <location>
        <begin position="189"/>
        <end position="209"/>
    </location>
</feature>
<dbReference type="EMBL" id="QPMK01000019">
    <property type="protein sequence ID" value="RDD64654.1"/>
    <property type="molecule type" value="Genomic_DNA"/>
</dbReference>
<proteinExistence type="predicted"/>
<keyword evidence="4 6" id="KW-0472">Membrane</keyword>
<keyword evidence="2 6" id="KW-0812">Transmembrane</keyword>
<keyword evidence="8" id="KW-1185">Reference proteome</keyword>
<gene>
    <name evidence="7" type="ORF">DU478_18990</name>
</gene>
<dbReference type="Proteomes" id="UP000253977">
    <property type="component" value="Unassembled WGS sequence"/>
</dbReference>
<comment type="subcellular location">
    <subcellularLocation>
        <location evidence="1">Membrane</location>
        <topology evidence="1">Multi-pass membrane protein</topology>
    </subcellularLocation>
</comment>
<evidence type="ECO:0000313" key="7">
    <source>
        <dbReference type="EMBL" id="RDD64654.1"/>
    </source>
</evidence>
<dbReference type="InterPro" id="IPR023271">
    <property type="entry name" value="Aquaporin-like"/>
</dbReference>
<evidence type="ECO:0000256" key="1">
    <source>
        <dbReference type="ARBA" id="ARBA00004141"/>
    </source>
</evidence>
<feature type="compositionally biased region" description="Basic and acidic residues" evidence="5">
    <location>
        <begin position="1"/>
        <end position="27"/>
    </location>
</feature>
<evidence type="ECO:0000256" key="3">
    <source>
        <dbReference type="ARBA" id="ARBA00022989"/>
    </source>
</evidence>
<dbReference type="InterPro" id="IPR000292">
    <property type="entry name" value="For/NO2_transpt"/>
</dbReference>
<dbReference type="GO" id="GO:0015499">
    <property type="term" value="F:formate transmembrane transporter activity"/>
    <property type="evidence" value="ECO:0007669"/>
    <property type="project" value="TreeGrafter"/>
</dbReference>
<dbReference type="GO" id="GO:0005886">
    <property type="term" value="C:plasma membrane"/>
    <property type="evidence" value="ECO:0007669"/>
    <property type="project" value="TreeGrafter"/>
</dbReference>
<dbReference type="PANTHER" id="PTHR30520:SF2">
    <property type="entry name" value="INNER MEMBRANE PROTEIN YFDC"/>
    <property type="match status" value="1"/>
</dbReference>
<reference evidence="7 8" key="1">
    <citation type="submission" date="2018-07" db="EMBL/GenBank/DDBJ databases">
        <title>Thalassococcus profundi sp. nov., a marine bacterium isolated from deep seawater of Okinawa Trough.</title>
        <authorList>
            <person name="Yu M."/>
        </authorList>
    </citation>
    <scope>NUCLEOTIDE SEQUENCE [LARGE SCALE GENOMIC DNA]</scope>
    <source>
        <strain evidence="7 8">WRAS1</strain>
    </source>
</reference>
<evidence type="ECO:0000256" key="4">
    <source>
        <dbReference type="ARBA" id="ARBA00023136"/>
    </source>
</evidence>
<feature type="transmembrane region" description="Helical" evidence="6">
    <location>
        <begin position="257"/>
        <end position="281"/>
    </location>
</feature>
<dbReference type="RefSeq" id="WP_114512539.1">
    <property type="nucleotide sequence ID" value="NZ_QPMK01000019.1"/>
</dbReference>
<accession>A0A369TJ48</accession>
<dbReference type="OrthoDB" id="261587at2"/>